<evidence type="ECO:0000256" key="4">
    <source>
        <dbReference type="ARBA" id="ARBA00022573"/>
    </source>
</evidence>
<feature type="transmembrane region" description="Helical" evidence="10">
    <location>
        <begin position="70"/>
        <end position="89"/>
    </location>
</feature>
<keyword evidence="4 10" id="KW-0169">Cobalamin biosynthesis</keyword>
<comment type="function">
    <text evidence="10">Part of the energy-coupling factor (ECF) transporter complex CbiMNOQ involved in cobalt import.</text>
</comment>
<name>D7CLX5_SYNLT</name>
<keyword evidence="12" id="KW-1185">Reference proteome</keyword>
<evidence type="ECO:0000256" key="9">
    <source>
        <dbReference type="ARBA" id="ARBA00023285"/>
    </source>
</evidence>
<evidence type="ECO:0000256" key="6">
    <source>
        <dbReference type="ARBA" id="ARBA00022989"/>
    </source>
</evidence>
<dbReference type="HOGENOM" id="CLU_136197_2_0_9"/>
<evidence type="ECO:0000256" key="8">
    <source>
        <dbReference type="ARBA" id="ARBA00023136"/>
    </source>
</evidence>
<dbReference type="GO" id="GO:0015087">
    <property type="term" value="F:cobalt ion transmembrane transporter activity"/>
    <property type="evidence" value="ECO:0007669"/>
    <property type="project" value="UniProtKB-UniRule"/>
</dbReference>
<comment type="caution">
    <text evidence="10">Lacks conserved residue(s) required for the propagation of feature annotation.</text>
</comment>
<keyword evidence="2 10" id="KW-0813">Transport</keyword>
<evidence type="ECO:0000256" key="7">
    <source>
        <dbReference type="ARBA" id="ARBA00023065"/>
    </source>
</evidence>
<dbReference type="Proteomes" id="UP000000378">
    <property type="component" value="Chromosome"/>
</dbReference>
<evidence type="ECO:0000256" key="10">
    <source>
        <dbReference type="HAMAP-Rule" id="MF_00330"/>
    </source>
</evidence>
<dbReference type="InterPro" id="IPR003705">
    <property type="entry name" value="CbiN"/>
</dbReference>
<keyword evidence="5 10" id="KW-0812">Transmembrane</keyword>
<keyword evidence="6 10" id="KW-1133">Transmembrane helix</keyword>
<dbReference type="Pfam" id="PF02553">
    <property type="entry name" value="CbiN"/>
    <property type="match status" value="1"/>
</dbReference>
<organism evidence="11 12">
    <name type="scientific">Syntrophothermus lipocalidus (strain DSM 12680 / TGB-C1)</name>
    <dbReference type="NCBI Taxonomy" id="643648"/>
    <lineage>
        <taxon>Bacteria</taxon>
        <taxon>Bacillati</taxon>
        <taxon>Bacillota</taxon>
        <taxon>Clostridia</taxon>
        <taxon>Eubacteriales</taxon>
        <taxon>Syntrophomonadaceae</taxon>
        <taxon>Syntrophothermus</taxon>
    </lineage>
</organism>
<evidence type="ECO:0000256" key="3">
    <source>
        <dbReference type="ARBA" id="ARBA00022475"/>
    </source>
</evidence>
<reference evidence="12" key="1">
    <citation type="journal article" date="2010" name="Stand. Genomic Sci.">
        <title>Complete genome sequence of Syntrophothermus lipocalidus type strain (TGB-C1T).</title>
        <authorList>
            <consortium name="US DOE Joint Genome Institute (JGI-PGF)"/>
            <person name="Djao O."/>
            <person name="Zhang X."/>
            <person name="Lucas S."/>
            <person name="Lapidus A."/>
            <person name="Glavina Del Rio T."/>
            <person name="Nolan M."/>
            <person name="Tice H."/>
            <person name="Cheng J."/>
            <person name="Han C."/>
            <person name="Tapia R."/>
            <person name="Goodwin L."/>
            <person name="Pitluck S."/>
            <person name="Liolios K."/>
            <person name="Ivanova N."/>
            <person name="Mavromatis K."/>
            <person name="Mikhailova N."/>
            <person name="Ovchinnikova G."/>
            <person name="Pati A."/>
            <person name="Brambilla E."/>
            <person name="Chen A."/>
            <person name="Palaniappan K."/>
            <person name="Land M."/>
            <person name="Hauser L."/>
            <person name="Chang Y."/>
            <person name="Jeffries C."/>
            <person name="Rohde M."/>
            <person name="Sikorski J."/>
            <person name="Spring S."/>
            <person name="Goker M."/>
            <person name="Detter J."/>
            <person name="Woyke T."/>
            <person name="Bristow J."/>
            <person name="Eisen J."/>
            <person name="Markowitz V."/>
            <person name="Hugenholtz P."/>
            <person name="Kyrpides N."/>
            <person name="Klenk H."/>
        </authorList>
    </citation>
    <scope>NUCLEOTIDE SEQUENCE [LARGE SCALE GENOMIC DNA]</scope>
    <source>
        <strain evidence="12">DSM 12680 / TGB-C1</strain>
    </source>
</reference>
<dbReference type="NCBIfam" id="NF002780">
    <property type="entry name" value="PRK02898.1"/>
    <property type="match status" value="1"/>
</dbReference>
<comment type="subunit">
    <text evidence="10">Forms an energy-coupling factor (ECF) transporter complex composed of an ATP-binding protein (A component, CbiO), a transmembrane protein (T component, CbiQ) and 2 possible substrate-capture proteins (S components, CbiM and CbiN) of unknown stoichimetry.</text>
</comment>
<comment type="similarity">
    <text evidence="10">Belongs to the CbiN family.</text>
</comment>
<keyword evidence="9 10" id="KW-0170">Cobalt</keyword>
<evidence type="ECO:0000256" key="2">
    <source>
        <dbReference type="ARBA" id="ARBA00022448"/>
    </source>
</evidence>
<protein>
    <recommendedName>
        <fullName evidence="10">Cobalt transport protein CbiN</fullName>
    </recommendedName>
    <alternativeName>
        <fullName evidence="10">Energy-coupling factor transporter probable substrate-capture protein CbiN</fullName>
        <shortName evidence="10">ECF transporter S component CbiN</shortName>
    </alternativeName>
</protein>
<dbReference type="GO" id="GO:0009236">
    <property type="term" value="P:cobalamin biosynthetic process"/>
    <property type="evidence" value="ECO:0007669"/>
    <property type="project" value="UniProtKB-UniRule"/>
</dbReference>
<evidence type="ECO:0000313" key="12">
    <source>
        <dbReference type="Proteomes" id="UP000000378"/>
    </source>
</evidence>
<dbReference type="KEGG" id="slp:Slip_0931"/>
<dbReference type="PANTHER" id="PTHR38662">
    <property type="entry name" value="COBALT TRANSPORT PROTEIN CBIN"/>
    <property type="match status" value="1"/>
</dbReference>
<dbReference type="EMBL" id="CP002048">
    <property type="protein sequence ID" value="ADI01710.1"/>
    <property type="molecule type" value="Genomic_DNA"/>
</dbReference>
<dbReference type="AlphaFoldDB" id="D7CLX5"/>
<keyword evidence="7 10" id="KW-0406">Ion transport</keyword>
<dbReference type="PANTHER" id="PTHR38662:SF1">
    <property type="entry name" value="COBALT TRANSPORT PROTEIN CBIN"/>
    <property type="match status" value="1"/>
</dbReference>
<dbReference type="GO" id="GO:0005886">
    <property type="term" value="C:plasma membrane"/>
    <property type="evidence" value="ECO:0007669"/>
    <property type="project" value="UniProtKB-SubCell"/>
</dbReference>
<comment type="subcellular location">
    <subcellularLocation>
        <location evidence="10">Cell membrane</location>
        <topology evidence="10">Multi-pass membrane protein</topology>
    </subcellularLocation>
</comment>
<keyword evidence="8 10" id="KW-0472">Membrane</keyword>
<accession>D7CLX5</accession>
<reference evidence="11 12" key="2">
    <citation type="journal article" date="2010" name="Stand. Genomic Sci.">
        <title>Complete genome sequence of Syntrophothermus lipocalidus type strain (TGB-C1).</title>
        <authorList>
            <person name="Djao O.D."/>
            <person name="Zhang X."/>
            <person name="Lucas S."/>
            <person name="Lapidus A."/>
            <person name="Del Rio T.G."/>
            <person name="Nolan M."/>
            <person name="Tice H."/>
            <person name="Cheng J.F."/>
            <person name="Han C."/>
            <person name="Tapia R."/>
            <person name="Goodwin L."/>
            <person name="Pitluck S."/>
            <person name="Liolios K."/>
            <person name="Ivanova N."/>
            <person name="Mavromatis K."/>
            <person name="Mikhailova N."/>
            <person name="Ovchinnikova G."/>
            <person name="Pati A."/>
            <person name="Brambilla E."/>
            <person name="Chen A."/>
            <person name="Palaniappan K."/>
            <person name="Land M."/>
            <person name="Hauser L."/>
            <person name="Chang Y.J."/>
            <person name="Jeffries C.D."/>
            <person name="Rohde M."/>
            <person name="Sikorski J."/>
            <person name="Spring S."/>
            <person name="Goker M."/>
            <person name="Detter J.C."/>
            <person name="Woyke T."/>
            <person name="Bristow J."/>
            <person name="Eisen J.A."/>
            <person name="Markowitz V."/>
            <person name="Hugenholtz P."/>
            <person name="Kyrpides N.C."/>
            <person name="Klenk H.P."/>
        </authorList>
    </citation>
    <scope>NUCLEOTIDE SEQUENCE [LARGE SCALE GENOMIC DNA]</scope>
    <source>
        <strain evidence="12">DSM 12680 / TGB-C1</strain>
    </source>
</reference>
<dbReference type="STRING" id="643648.Slip_0931"/>
<proteinExistence type="inferred from homology"/>
<dbReference type="eggNOG" id="COG1930">
    <property type="taxonomic scope" value="Bacteria"/>
</dbReference>
<dbReference type="RefSeq" id="WP_013175112.1">
    <property type="nucleotide sequence ID" value="NC_014220.1"/>
</dbReference>
<dbReference type="HAMAP" id="MF_00330">
    <property type="entry name" value="CbiN"/>
    <property type="match status" value="1"/>
</dbReference>
<evidence type="ECO:0000313" key="11">
    <source>
        <dbReference type="EMBL" id="ADI01710.1"/>
    </source>
</evidence>
<keyword evidence="1 10" id="KW-0171">Cobalt transport</keyword>
<sequence>MLKTSHKWVLGVVLLLILILPFLMAPHKGDAELFTGADSQAEGLIGEITPGYKPWFNPVFEPPSGEIESLLFSLQAALGAGVIGYYVGYNRRKSGDEA</sequence>
<dbReference type="OrthoDB" id="1551318at2"/>
<comment type="pathway">
    <text evidence="10">Cofactor biosynthesis; adenosylcobalamin biosynthesis.</text>
</comment>
<keyword evidence="3 10" id="KW-1003">Cell membrane</keyword>
<dbReference type="UniPathway" id="UPA00148"/>
<gene>
    <name evidence="10" type="primary">cbiN</name>
    <name evidence="11" type="ordered locus">Slip_0931</name>
</gene>
<evidence type="ECO:0000256" key="1">
    <source>
        <dbReference type="ARBA" id="ARBA00022426"/>
    </source>
</evidence>
<evidence type="ECO:0000256" key="5">
    <source>
        <dbReference type="ARBA" id="ARBA00022692"/>
    </source>
</evidence>
<dbReference type="NCBIfam" id="TIGR01165">
    <property type="entry name" value="cbiN"/>
    <property type="match status" value="1"/>
</dbReference>